<feature type="transmembrane region" description="Helical" evidence="7">
    <location>
        <begin position="83"/>
        <end position="101"/>
    </location>
</feature>
<evidence type="ECO:0000256" key="5">
    <source>
        <dbReference type="ARBA" id="ARBA00023136"/>
    </source>
</evidence>
<protein>
    <submittedName>
        <fullName evidence="8">Hemolysin III</fullName>
    </submittedName>
</protein>
<dbReference type="NCBIfam" id="TIGR01065">
    <property type="entry name" value="hlyIII"/>
    <property type="match status" value="1"/>
</dbReference>
<keyword evidence="6" id="KW-0479">Metal-binding</keyword>
<dbReference type="STRING" id="1121298.SAMN05444401_0280"/>
<evidence type="ECO:0000256" key="6">
    <source>
        <dbReference type="PIRSR" id="PIRSR604254-1"/>
    </source>
</evidence>
<organism evidence="8 9">
    <name type="scientific">Clostridium amylolyticum</name>
    <dbReference type="NCBI Taxonomy" id="1121298"/>
    <lineage>
        <taxon>Bacteria</taxon>
        <taxon>Bacillati</taxon>
        <taxon>Bacillota</taxon>
        <taxon>Clostridia</taxon>
        <taxon>Eubacteriales</taxon>
        <taxon>Clostridiaceae</taxon>
        <taxon>Clostridium</taxon>
    </lineage>
</organism>
<evidence type="ECO:0000256" key="7">
    <source>
        <dbReference type="SAM" id="Phobius"/>
    </source>
</evidence>
<name>A0A1M6NQG0_9CLOT</name>
<dbReference type="OrthoDB" id="9813689at2"/>
<dbReference type="InterPro" id="IPR005744">
    <property type="entry name" value="Hy-lIII"/>
</dbReference>
<evidence type="ECO:0000256" key="4">
    <source>
        <dbReference type="ARBA" id="ARBA00022989"/>
    </source>
</evidence>
<evidence type="ECO:0000256" key="1">
    <source>
        <dbReference type="ARBA" id="ARBA00004127"/>
    </source>
</evidence>
<evidence type="ECO:0000256" key="3">
    <source>
        <dbReference type="ARBA" id="ARBA00022692"/>
    </source>
</evidence>
<feature type="transmembrane region" description="Helical" evidence="7">
    <location>
        <begin position="107"/>
        <end position="126"/>
    </location>
</feature>
<dbReference type="RefSeq" id="WP_073012260.1">
    <property type="nucleotide sequence ID" value="NZ_FQZO01000012.1"/>
</dbReference>
<feature type="transmembrane region" description="Helical" evidence="7">
    <location>
        <begin position="138"/>
        <end position="155"/>
    </location>
</feature>
<dbReference type="GO" id="GO:0016020">
    <property type="term" value="C:membrane"/>
    <property type="evidence" value="ECO:0007669"/>
    <property type="project" value="InterPro"/>
</dbReference>
<comment type="subcellular location">
    <subcellularLocation>
        <location evidence="1">Endomembrane system</location>
        <topology evidence="1">Multi-pass membrane protein</topology>
    </subcellularLocation>
</comment>
<feature type="binding site" evidence="6">
    <location>
        <position position="192"/>
    </location>
    <ligand>
        <name>Zn(2+)</name>
        <dbReference type="ChEBI" id="CHEBI:29105"/>
    </ligand>
</feature>
<dbReference type="Pfam" id="PF03006">
    <property type="entry name" value="HlyIII"/>
    <property type="match status" value="1"/>
</dbReference>
<evidence type="ECO:0000313" key="9">
    <source>
        <dbReference type="Proteomes" id="UP000184080"/>
    </source>
</evidence>
<accession>A0A1M6NQG0</accession>
<keyword evidence="9" id="KW-1185">Reference proteome</keyword>
<comment type="similarity">
    <text evidence="2">Belongs to the UPF0073 (Hly-III) family.</text>
</comment>
<feature type="transmembrane region" description="Helical" evidence="7">
    <location>
        <begin position="161"/>
        <end position="179"/>
    </location>
</feature>
<keyword evidence="4 7" id="KW-1133">Transmembrane helix</keyword>
<feature type="transmembrane region" description="Helical" evidence="7">
    <location>
        <begin position="43"/>
        <end position="62"/>
    </location>
</feature>
<dbReference type="Proteomes" id="UP000184080">
    <property type="component" value="Unassembled WGS sequence"/>
</dbReference>
<gene>
    <name evidence="8" type="ORF">SAMN05444401_0280</name>
</gene>
<keyword evidence="6" id="KW-0862">Zinc</keyword>
<dbReference type="AlphaFoldDB" id="A0A1M6NQG0"/>
<feature type="transmembrane region" description="Helical" evidence="7">
    <location>
        <begin position="191"/>
        <end position="212"/>
    </location>
</feature>
<dbReference type="InterPro" id="IPR004254">
    <property type="entry name" value="AdipoR/HlyIII-related"/>
</dbReference>
<proteinExistence type="inferred from homology"/>
<sequence length="213" mass="23838">MEQSFYTKQEEIVNAITHGAGVALAIAALVILIVFSALKGTPWHVVSFSIYGATLVILYLGSTLYHSLTNKKAKSLFRKFDHMSIYLLIAGTYTPFCLTVLRGYIGWIIFGIVWGCTILGVTLKAITIGKREWLSTMLYIMMGWLIVIAIKTLYIKMPLSGLVYLILGGLSYTGGAYFFMKDKLKFNHGIWHLFVLAGSVFHFFSVMTLLQVV</sequence>
<feature type="binding site" evidence="6">
    <location>
        <position position="188"/>
    </location>
    <ligand>
        <name>Zn(2+)</name>
        <dbReference type="ChEBI" id="CHEBI:29105"/>
    </ligand>
</feature>
<reference evidence="8 9" key="1">
    <citation type="submission" date="2016-11" db="EMBL/GenBank/DDBJ databases">
        <authorList>
            <person name="Jaros S."/>
            <person name="Januszkiewicz K."/>
            <person name="Wedrychowicz H."/>
        </authorList>
    </citation>
    <scope>NUCLEOTIDE SEQUENCE [LARGE SCALE GENOMIC DNA]</scope>
    <source>
        <strain evidence="8 9">DSM 21864</strain>
    </source>
</reference>
<feature type="transmembrane region" description="Helical" evidence="7">
    <location>
        <begin position="12"/>
        <end position="37"/>
    </location>
</feature>
<dbReference type="PANTHER" id="PTHR20855">
    <property type="entry name" value="ADIPOR/PROGESTIN RECEPTOR-RELATED"/>
    <property type="match status" value="1"/>
</dbReference>
<evidence type="ECO:0000313" key="8">
    <source>
        <dbReference type="EMBL" id="SHJ97977.1"/>
    </source>
</evidence>
<dbReference type="GO" id="GO:0012505">
    <property type="term" value="C:endomembrane system"/>
    <property type="evidence" value="ECO:0007669"/>
    <property type="project" value="UniProtKB-SubCell"/>
</dbReference>
<feature type="binding site" evidence="6">
    <location>
        <position position="66"/>
    </location>
    <ligand>
        <name>Zn(2+)</name>
        <dbReference type="ChEBI" id="CHEBI:29105"/>
    </ligand>
</feature>
<keyword evidence="3 7" id="KW-0812">Transmembrane</keyword>
<dbReference type="PANTHER" id="PTHR20855:SF129">
    <property type="entry name" value="HEMOLYSIN-3 HOMOLOG"/>
    <property type="match status" value="1"/>
</dbReference>
<dbReference type="EMBL" id="FQZO01000012">
    <property type="protein sequence ID" value="SHJ97977.1"/>
    <property type="molecule type" value="Genomic_DNA"/>
</dbReference>
<dbReference type="GO" id="GO:0140911">
    <property type="term" value="F:pore-forming activity"/>
    <property type="evidence" value="ECO:0007669"/>
    <property type="project" value="InterPro"/>
</dbReference>
<evidence type="ECO:0000256" key="2">
    <source>
        <dbReference type="ARBA" id="ARBA00008488"/>
    </source>
</evidence>
<keyword evidence="5 7" id="KW-0472">Membrane</keyword>
<dbReference type="GO" id="GO:0046872">
    <property type="term" value="F:metal ion binding"/>
    <property type="evidence" value="ECO:0007669"/>
    <property type="project" value="UniProtKB-KW"/>
</dbReference>